<keyword evidence="1" id="KW-0812">Transmembrane</keyword>
<feature type="transmembrane region" description="Helical" evidence="1">
    <location>
        <begin position="210"/>
        <end position="230"/>
    </location>
</feature>
<proteinExistence type="predicted"/>
<evidence type="ECO:0000313" key="2">
    <source>
        <dbReference type="EMBL" id="UUX92708.1"/>
    </source>
</evidence>
<dbReference type="RefSeq" id="WP_257742852.1">
    <property type="nucleotide sequence ID" value="NZ_CP096115.1"/>
</dbReference>
<dbReference type="EMBL" id="CP096115">
    <property type="protein sequence ID" value="UUX92708.1"/>
    <property type="molecule type" value="Genomic_DNA"/>
</dbReference>
<dbReference type="KEGG" id="mend:L6E24_00855"/>
<evidence type="ECO:0008006" key="4">
    <source>
        <dbReference type="Google" id="ProtNLM"/>
    </source>
</evidence>
<name>A0A9E7PM40_9EURY</name>
<protein>
    <recommendedName>
        <fullName evidence="4">DUF3821 domain-containing protein</fullName>
    </recommendedName>
</protein>
<gene>
    <name evidence="2" type="ORF">L6E24_00855</name>
</gene>
<keyword evidence="1" id="KW-1133">Transmembrane helix</keyword>
<dbReference type="GeneID" id="74306200"/>
<dbReference type="Proteomes" id="UP001060368">
    <property type="component" value="Chromosome"/>
</dbReference>
<dbReference type="AlphaFoldDB" id="A0A9E7PM40"/>
<evidence type="ECO:0000256" key="1">
    <source>
        <dbReference type="SAM" id="Phobius"/>
    </source>
</evidence>
<evidence type="ECO:0000313" key="3">
    <source>
        <dbReference type="Proteomes" id="UP001060368"/>
    </source>
</evidence>
<organism evidence="2 3">
    <name type="scientific">Methanoplanus endosymbiosus</name>
    <dbReference type="NCBI Taxonomy" id="33865"/>
    <lineage>
        <taxon>Archaea</taxon>
        <taxon>Methanobacteriati</taxon>
        <taxon>Methanobacteriota</taxon>
        <taxon>Stenosarchaea group</taxon>
        <taxon>Methanomicrobia</taxon>
        <taxon>Methanomicrobiales</taxon>
        <taxon>Methanomicrobiaceae</taxon>
        <taxon>Methanoplanus</taxon>
    </lineage>
</organism>
<reference evidence="2" key="1">
    <citation type="submission" date="2022-04" db="EMBL/GenBank/DDBJ databases">
        <title>Complete genome of Methanoplanus endosymbiosus DSM 3599.</title>
        <authorList>
            <person name="Chen S.-C."/>
            <person name="You Y.-T."/>
            <person name="Zhou Y.-Z."/>
            <person name="Lai M.-C."/>
        </authorList>
    </citation>
    <scope>NUCLEOTIDE SEQUENCE</scope>
    <source>
        <strain evidence="2">DSM 3599</strain>
    </source>
</reference>
<sequence length="234" mass="24337">MNNYWLKVLALFILSILMVFSSPATAEEFYVGDVINLGGSSPSNYVYLFVSGPNLPSGGANPEDIQSAVVTDDPDSFVRVTVNSGRWSYKWDTSTASGTPDAGVYRVYAASKPVSLSDISSADYSMTVVNIVRPYVTAGAEGGIISAKTGVVAGTGDEKTGAALPEMKTESENGVVAVESMVNVSNSDTVVTGAAESGGDAQPATSEKSALPAGVPVLSIGILFLVFFVLRKKD</sequence>
<keyword evidence="3" id="KW-1185">Reference proteome</keyword>
<accession>A0A9E7PM40</accession>
<keyword evidence="1" id="KW-0472">Membrane</keyword>